<dbReference type="SUPFAM" id="SSF52058">
    <property type="entry name" value="L domain-like"/>
    <property type="match status" value="1"/>
</dbReference>
<dbReference type="Proteomes" id="UP000193380">
    <property type="component" value="Unassembled WGS sequence"/>
</dbReference>
<organism evidence="7 8">
    <name type="scientific">Oncorhynchus mykiss</name>
    <name type="common">Rainbow trout</name>
    <name type="synonym">Salmo gairdneri</name>
    <dbReference type="NCBI Taxonomy" id="8022"/>
    <lineage>
        <taxon>Eukaryota</taxon>
        <taxon>Metazoa</taxon>
        <taxon>Chordata</taxon>
        <taxon>Craniata</taxon>
        <taxon>Vertebrata</taxon>
        <taxon>Euteleostomi</taxon>
        <taxon>Actinopterygii</taxon>
        <taxon>Neopterygii</taxon>
        <taxon>Teleostei</taxon>
        <taxon>Protacanthopterygii</taxon>
        <taxon>Salmoniformes</taxon>
        <taxon>Salmonidae</taxon>
        <taxon>Salmoninae</taxon>
        <taxon>Oncorhynchus</taxon>
    </lineage>
</organism>
<dbReference type="EMBL" id="FR917947">
    <property type="protein sequence ID" value="CDQ94536.1"/>
    <property type="molecule type" value="Genomic_DNA"/>
</dbReference>
<dbReference type="PaxDb" id="8022-A0A060YS23"/>
<dbReference type="GO" id="GO:0007165">
    <property type="term" value="P:signal transduction"/>
    <property type="evidence" value="ECO:0007669"/>
    <property type="project" value="InterPro"/>
</dbReference>
<proteinExistence type="predicted"/>
<reference evidence="7" key="1">
    <citation type="journal article" date="2014" name="Nat. Commun.">
        <title>The rainbow trout genome provides novel insights into evolution after whole-genome duplication in vertebrates.</title>
        <authorList>
            <person name="Berthelot C."/>
            <person name="Brunet F."/>
            <person name="Chalopin D."/>
            <person name="Juanchich A."/>
            <person name="Bernard M."/>
            <person name="Noel B."/>
            <person name="Bento P."/>
            <person name="Da Silva C."/>
            <person name="Labadie K."/>
            <person name="Alberti A."/>
            <person name="Aury J.M."/>
            <person name="Louis A."/>
            <person name="Dehais P."/>
            <person name="Bardou P."/>
            <person name="Montfort J."/>
            <person name="Klopp C."/>
            <person name="Cabau C."/>
            <person name="Gaspin C."/>
            <person name="Thorgaard G.H."/>
            <person name="Boussaha M."/>
            <person name="Quillet E."/>
            <person name="Guyomard R."/>
            <person name="Galiana D."/>
            <person name="Bobe J."/>
            <person name="Volff J.N."/>
            <person name="Genet C."/>
            <person name="Wincker P."/>
            <person name="Jaillon O."/>
            <person name="Roest Crollius H."/>
            <person name="Guiguen Y."/>
        </authorList>
    </citation>
    <scope>NUCLEOTIDE SEQUENCE [LARGE SCALE GENOMIC DNA]</scope>
</reference>
<dbReference type="InterPro" id="IPR035897">
    <property type="entry name" value="Toll_tir_struct_dom_sf"/>
</dbReference>
<dbReference type="SMART" id="SM00255">
    <property type="entry name" value="TIR"/>
    <property type="match status" value="1"/>
</dbReference>
<evidence type="ECO:0000256" key="4">
    <source>
        <dbReference type="ARBA" id="ARBA00022989"/>
    </source>
</evidence>
<evidence type="ECO:0000256" key="1">
    <source>
        <dbReference type="ARBA" id="ARBA00004167"/>
    </source>
</evidence>
<dbReference type="PROSITE" id="PS50104">
    <property type="entry name" value="TIR"/>
    <property type="match status" value="1"/>
</dbReference>
<dbReference type="Gene3D" id="3.40.50.10140">
    <property type="entry name" value="Toll/interleukin-1 receptor homology (TIR) domain"/>
    <property type="match status" value="1"/>
</dbReference>
<keyword evidence="3" id="KW-0732">Signal</keyword>
<protein>
    <recommendedName>
        <fullName evidence="6">TIR domain-containing protein</fullName>
    </recommendedName>
</protein>
<name>A0A060YS23_ONCMY</name>
<dbReference type="Gene3D" id="3.80.10.10">
    <property type="entry name" value="Ribonuclease Inhibitor"/>
    <property type="match status" value="2"/>
</dbReference>
<evidence type="ECO:0000313" key="7">
    <source>
        <dbReference type="EMBL" id="CDQ94536.1"/>
    </source>
</evidence>
<evidence type="ECO:0000256" key="3">
    <source>
        <dbReference type="ARBA" id="ARBA00022729"/>
    </source>
</evidence>
<evidence type="ECO:0000256" key="5">
    <source>
        <dbReference type="ARBA" id="ARBA00023136"/>
    </source>
</evidence>
<evidence type="ECO:0000256" key="2">
    <source>
        <dbReference type="ARBA" id="ARBA00022692"/>
    </source>
</evidence>
<dbReference type="STRING" id="8022.A0A060YS23"/>
<dbReference type="Pfam" id="PF01582">
    <property type="entry name" value="TIR"/>
    <property type="match status" value="1"/>
</dbReference>
<evidence type="ECO:0000259" key="6">
    <source>
        <dbReference type="PROSITE" id="PS50104"/>
    </source>
</evidence>
<keyword evidence="2" id="KW-0812">Transmembrane</keyword>
<gene>
    <name evidence="7" type="ORF">GSONMT00031908001</name>
</gene>
<dbReference type="InterPro" id="IPR032675">
    <property type="entry name" value="LRR_dom_sf"/>
</dbReference>
<dbReference type="PANTHER" id="PTHR24365:SF522">
    <property type="entry name" value="LOW QUALITY PROTEIN: TOLL-LIKE RECEPTOR 13-RELATED"/>
    <property type="match status" value="1"/>
</dbReference>
<dbReference type="AlphaFoldDB" id="A0A060YS23"/>
<comment type="subcellular location">
    <subcellularLocation>
        <location evidence="1">Membrane</location>
        <topology evidence="1">Single-pass membrane protein</topology>
    </subcellularLocation>
</comment>
<evidence type="ECO:0000313" key="8">
    <source>
        <dbReference type="Proteomes" id="UP000193380"/>
    </source>
</evidence>
<dbReference type="GO" id="GO:0038023">
    <property type="term" value="F:signaling receptor activity"/>
    <property type="evidence" value="ECO:0007669"/>
    <property type="project" value="TreeGrafter"/>
</dbReference>
<feature type="domain" description="TIR" evidence="6">
    <location>
        <begin position="263"/>
        <end position="399"/>
    </location>
</feature>
<reference evidence="7" key="2">
    <citation type="submission" date="2014-03" db="EMBL/GenBank/DDBJ databases">
        <authorList>
            <person name="Genoscope - CEA"/>
        </authorList>
    </citation>
    <scope>NUCLEOTIDE SEQUENCE</scope>
</reference>
<dbReference type="PANTHER" id="PTHR24365">
    <property type="entry name" value="TOLL-LIKE RECEPTOR"/>
    <property type="match status" value="1"/>
</dbReference>
<dbReference type="GO" id="GO:0005886">
    <property type="term" value="C:plasma membrane"/>
    <property type="evidence" value="ECO:0007669"/>
    <property type="project" value="TreeGrafter"/>
</dbReference>
<keyword evidence="4" id="KW-1133">Transmembrane helix</keyword>
<keyword evidence="5" id="KW-0472">Membrane</keyword>
<dbReference type="SUPFAM" id="SSF52200">
    <property type="entry name" value="Toll/Interleukin receptor TIR domain"/>
    <property type="match status" value="1"/>
</dbReference>
<dbReference type="InterPro" id="IPR000157">
    <property type="entry name" value="TIR_dom"/>
</dbReference>
<accession>A0A060YS23</accession>
<sequence length="418" mass="47994">MIDLSDSSFWQMKQLRNLELGHNMLSPVLKATSNLPTWDVLDLSFNRINQLECSDFANKTGLTQLFLHKNKIPQFESSAKIRIIHNRLKVLNIGTNQMLALSDAFKNGFQKLEILDLRGNKLTYNHSRNCFYSKNEISSFRRLFLPISQTETRARVFRGRTRLTSLSISSNHIKHETHDKLNPPPFYHLTSLKILYVFSQRMDNKPSNFLEGLECLSEFRAGYLNIKSLHSDTFIHTLQLRYLDISNNVFSLQSCFSNAKNQQTISVQISTSGASARAGGAAGLEAVSATPGLHRDFQPGKPIIENITDAIYGSRKTICVISCHCLESEWCSREIQVASFRLFDEQKDVLILVFLEEIADQQLSPYHRMRRLLKRQTYLSWPRAGEYTGVFWQKLRVALETRDCPAEQNPILTGVERW</sequence>